<name>A0A084VYP2_ANOSI</name>
<dbReference type="VEuPathDB" id="VectorBase:ASIC010768"/>
<reference evidence="3" key="2">
    <citation type="submission" date="2020-05" db="UniProtKB">
        <authorList>
            <consortium name="EnsemblMetazoa"/>
        </authorList>
    </citation>
    <scope>IDENTIFICATION</scope>
</reference>
<feature type="compositionally biased region" description="Polar residues" evidence="1">
    <location>
        <begin position="1"/>
        <end position="12"/>
    </location>
</feature>
<dbReference type="AlphaFoldDB" id="A0A084VYP2"/>
<dbReference type="Proteomes" id="UP000030765">
    <property type="component" value="Unassembled WGS sequence"/>
</dbReference>
<dbReference type="EMBL" id="KE525231">
    <property type="protein sequence ID" value="KFB43086.1"/>
    <property type="molecule type" value="Genomic_DNA"/>
</dbReference>
<protein>
    <submittedName>
        <fullName evidence="2 3">Transposase</fullName>
    </submittedName>
</protein>
<reference evidence="2 4" key="1">
    <citation type="journal article" date="2014" name="BMC Genomics">
        <title>Genome sequence of Anopheles sinensis provides insight into genetics basis of mosquito competence for malaria parasites.</title>
        <authorList>
            <person name="Zhou D."/>
            <person name="Zhang D."/>
            <person name="Ding G."/>
            <person name="Shi L."/>
            <person name="Hou Q."/>
            <person name="Ye Y."/>
            <person name="Xu Y."/>
            <person name="Zhou H."/>
            <person name="Xiong C."/>
            <person name="Li S."/>
            <person name="Yu J."/>
            <person name="Hong S."/>
            <person name="Yu X."/>
            <person name="Zou P."/>
            <person name="Chen C."/>
            <person name="Chang X."/>
            <person name="Wang W."/>
            <person name="Lv Y."/>
            <person name="Sun Y."/>
            <person name="Ma L."/>
            <person name="Shen B."/>
            <person name="Zhu C."/>
        </authorList>
    </citation>
    <scope>NUCLEOTIDE SEQUENCE [LARGE SCALE GENOMIC DNA]</scope>
</reference>
<gene>
    <name evidence="2" type="ORF">ZHAS_00010768</name>
</gene>
<feature type="region of interest" description="Disordered" evidence="1">
    <location>
        <begin position="1"/>
        <end position="31"/>
    </location>
</feature>
<evidence type="ECO:0000313" key="3">
    <source>
        <dbReference type="EnsemblMetazoa" id="ASIC010768-PA"/>
    </source>
</evidence>
<feature type="region of interest" description="Disordered" evidence="1">
    <location>
        <begin position="80"/>
        <end position="117"/>
    </location>
</feature>
<dbReference type="EMBL" id="ATLV01018383">
    <property type="status" value="NOT_ANNOTATED_CDS"/>
    <property type="molecule type" value="Genomic_DNA"/>
</dbReference>
<proteinExistence type="predicted"/>
<sequence length="117" mass="12266">MGESLSSSPSNGKQRHLLGKHPPPALTARSCSTPVGTITTIAERPRSVDGHVSSAPSKCAKRVCAQRTAKLMPTRTRRCTNLASTQGKANACASESSKSPTPMGVGSTLGKVRRSFF</sequence>
<keyword evidence="4" id="KW-1185">Reference proteome</keyword>
<accession>A0A084VYP2</accession>
<evidence type="ECO:0000313" key="2">
    <source>
        <dbReference type="EMBL" id="KFB43086.1"/>
    </source>
</evidence>
<organism evidence="2">
    <name type="scientific">Anopheles sinensis</name>
    <name type="common">Mosquito</name>
    <dbReference type="NCBI Taxonomy" id="74873"/>
    <lineage>
        <taxon>Eukaryota</taxon>
        <taxon>Metazoa</taxon>
        <taxon>Ecdysozoa</taxon>
        <taxon>Arthropoda</taxon>
        <taxon>Hexapoda</taxon>
        <taxon>Insecta</taxon>
        <taxon>Pterygota</taxon>
        <taxon>Neoptera</taxon>
        <taxon>Endopterygota</taxon>
        <taxon>Diptera</taxon>
        <taxon>Nematocera</taxon>
        <taxon>Culicoidea</taxon>
        <taxon>Culicidae</taxon>
        <taxon>Anophelinae</taxon>
        <taxon>Anopheles</taxon>
    </lineage>
</organism>
<evidence type="ECO:0000256" key="1">
    <source>
        <dbReference type="SAM" id="MobiDB-lite"/>
    </source>
</evidence>
<evidence type="ECO:0000313" key="4">
    <source>
        <dbReference type="Proteomes" id="UP000030765"/>
    </source>
</evidence>
<dbReference type="EnsemblMetazoa" id="ASIC010768-RA">
    <property type="protein sequence ID" value="ASIC010768-PA"/>
    <property type="gene ID" value="ASIC010768"/>
</dbReference>
<feature type="compositionally biased region" description="Polar residues" evidence="1">
    <location>
        <begin position="80"/>
        <end position="100"/>
    </location>
</feature>